<evidence type="ECO:0000259" key="1">
    <source>
        <dbReference type="PROSITE" id="PS50943"/>
    </source>
</evidence>
<organism evidence="2 3">
    <name type="scientific">Ligilactobacillus ruminis</name>
    <dbReference type="NCBI Taxonomy" id="1623"/>
    <lineage>
        <taxon>Bacteria</taxon>
        <taxon>Bacillati</taxon>
        <taxon>Bacillota</taxon>
        <taxon>Bacilli</taxon>
        <taxon>Lactobacillales</taxon>
        <taxon>Lactobacillaceae</taxon>
        <taxon>Ligilactobacillus</taxon>
    </lineage>
</organism>
<dbReference type="InterPro" id="IPR001387">
    <property type="entry name" value="Cro/C1-type_HTH"/>
</dbReference>
<dbReference type="PROSITE" id="PS50943">
    <property type="entry name" value="HTH_CROC1"/>
    <property type="match status" value="1"/>
</dbReference>
<reference evidence="2 3" key="1">
    <citation type="submission" date="2016-10" db="EMBL/GenBank/DDBJ databases">
        <authorList>
            <person name="Varghese N."/>
            <person name="Submissions S."/>
        </authorList>
    </citation>
    <scope>NUCLEOTIDE SEQUENCE [LARGE SCALE GENOMIC DNA]</scope>
    <source>
        <strain evidence="2 3">WC1T17</strain>
    </source>
</reference>
<name>A0ABY1A8Z9_9LACO</name>
<dbReference type="SMART" id="SM00530">
    <property type="entry name" value="HTH_XRE"/>
    <property type="match status" value="1"/>
</dbReference>
<dbReference type="PANTHER" id="PTHR37038">
    <property type="entry name" value="TRANSCRIPTIONAL REGULATOR-RELATED"/>
    <property type="match status" value="1"/>
</dbReference>
<dbReference type="InterPro" id="IPR011990">
    <property type="entry name" value="TPR-like_helical_dom_sf"/>
</dbReference>
<dbReference type="SUPFAM" id="SSF47413">
    <property type="entry name" value="lambda repressor-like DNA-binding domains"/>
    <property type="match status" value="1"/>
</dbReference>
<dbReference type="InterPro" id="IPR010982">
    <property type="entry name" value="Lambda_DNA-bd_dom_sf"/>
</dbReference>
<dbReference type="Pfam" id="PF01381">
    <property type="entry name" value="HTH_3"/>
    <property type="match status" value="1"/>
</dbReference>
<feature type="domain" description="HTH cro/C1-type" evidence="1">
    <location>
        <begin position="26"/>
        <end position="60"/>
    </location>
</feature>
<sequence>MSFGKTAKLLRRSQHISQNTLCTNSISRTSISKIENEKQHPSVDMAFFIMDKLDISPDEFKYIDNNWSLSPKSRIATTFITATETHNMKLFENIYQNSAKFLNTQYDQNINFIFAIINMKLNIFKYSKTEKSIKALTIWKYISKKDFWTKLDLYLINGIVDYLNDDQQKIILDSSIYILNKKYAHLKKLALLLHMKQAKLLLRQSQSKAAQKELQLCLKLCRMLSCYDYLLVNRIRLSILNKQYTKAFADVNTLDLIDNSKLAKHMNLEILSHLQHHA</sequence>
<dbReference type="CDD" id="cd00093">
    <property type="entry name" value="HTH_XRE"/>
    <property type="match status" value="1"/>
</dbReference>
<protein>
    <submittedName>
        <fullName evidence="2">Helix-turn-helix</fullName>
    </submittedName>
</protein>
<gene>
    <name evidence="2" type="ORF">SAMN05216431_10188</name>
</gene>
<dbReference type="EMBL" id="FOCC01000001">
    <property type="protein sequence ID" value="SEM32320.1"/>
    <property type="molecule type" value="Genomic_DNA"/>
</dbReference>
<accession>A0ABY1A8Z9</accession>
<dbReference type="Gene3D" id="1.25.40.10">
    <property type="entry name" value="Tetratricopeptide repeat domain"/>
    <property type="match status" value="1"/>
</dbReference>
<comment type="caution">
    <text evidence="2">The sequence shown here is derived from an EMBL/GenBank/DDBJ whole genome shotgun (WGS) entry which is preliminary data.</text>
</comment>
<evidence type="ECO:0000313" key="2">
    <source>
        <dbReference type="EMBL" id="SEM32320.1"/>
    </source>
</evidence>
<proteinExistence type="predicted"/>
<evidence type="ECO:0000313" key="3">
    <source>
        <dbReference type="Proteomes" id="UP000182089"/>
    </source>
</evidence>
<dbReference type="InterPro" id="IPR053163">
    <property type="entry name" value="HTH-type_regulator_Rgg"/>
</dbReference>
<dbReference type="Proteomes" id="UP000182089">
    <property type="component" value="Unassembled WGS sequence"/>
</dbReference>